<reference evidence="2 3" key="1">
    <citation type="submission" date="2020-08" db="EMBL/GenBank/DDBJ databases">
        <title>Genome public.</title>
        <authorList>
            <person name="Liu C."/>
            <person name="Sun Q."/>
        </authorList>
    </citation>
    <scope>NUCLEOTIDE SEQUENCE [LARGE SCALE GENOMIC DNA]</scope>
    <source>
        <strain evidence="2 3">New-7</strain>
    </source>
</reference>
<dbReference type="Proteomes" id="UP000636891">
    <property type="component" value="Unassembled WGS sequence"/>
</dbReference>
<protein>
    <recommendedName>
        <fullName evidence="4">Transmembrane protein</fullName>
    </recommendedName>
</protein>
<accession>A0ABR7CKM6</accession>
<comment type="caution">
    <text evidence="2">The sequence shown here is derived from an EMBL/GenBank/DDBJ whole genome shotgun (WGS) entry which is preliminary data.</text>
</comment>
<feature type="transmembrane region" description="Helical" evidence="1">
    <location>
        <begin position="59"/>
        <end position="87"/>
    </location>
</feature>
<evidence type="ECO:0000256" key="1">
    <source>
        <dbReference type="SAM" id="Phobius"/>
    </source>
</evidence>
<sequence>MNNDFKVIDDTLYSGVAAEDIIQRRKSPVIALIVALAGSALAVWSLTSDTMVDRGNLSSMLMLVGGLIAIVGFIKAGVTFSSAAPVYKPTGERIRRYEIYYQAADKPALCAAVSSGDMERLVNIPRNDKSSSLLLTLYATESGSFSMGQVSQYVPHAFEPVTDVVRFSAEQGKLAVGLV</sequence>
<evidence type="ECO:0000313" key="3">
    <source>
        <dbReference type="Proteomes" id="UP000636891"/>
    </source>
</evidence>
<name>A0ABR7CKM6_9BACT</name>
<evidence type="ECO:0000313" key="2">
    <source>
        <dbReference type="EMBL" id="MBC5616201.1"/>
    </source>
</evidence>
<gene>
    <name evidence="2" type="ORF">H8S08_04095</name>
</gene>
<keyword evidence="1" id="KW-0812">Transmembrane</keyword>
<keyword evidence="1" id="KW-1133">Transmembrane helix</keyword>
<dbReference type="RefSeq" id="WP_055202644.1">
    <property type="nucleotide sequence ID" value="NZ_JACOOK010000002.1"/>
</dbReference>
<dbReference type="EMBL" id="JACOOK010000002">
    <property type="protein sequence ID" value="MBC5616201.1"/>
    <property type="molecule type" value="Genomic_DNA"/>
</dbReference>
<keyword evidence="3" id="KW-1185">Reference proteome</keyword>
<keyword evidence="1" id="KW-0472">Membrane</keyword>
<organism evidence="2 3">
    <name type="scientific">Alistipes hominis</name>
    <dbReference type="NCBI Taxonomy" id="2763015"/>
    <lineage>
        <taxon>Bacteria</taxon>
        <taxon>Pseudomonadati</taxon>
        <taxon>Bacteroidota</taxon>
        <taxon>Bacteroidia</taxon>
        <taxon>Bacteroidales</taxon>
        <taxon>Rikenellaceae</taxon>
        <taxon>Alistipes</taxon>
    </lineage>
</organism>
<feature type="transmembrane region" description="Helical" evidence="1">
    <location>
        <begin position="29"/>
        <end position="47"/>
    </location>
</feature>
<proteinExistence type="predicted"/>
<evidence type="ECO:0008006" key="4">
    <source>
        <dbReference type="Google" id="ProtNLM"/>
    </source>
</evidence>